<dbReference type="RefSeq" id="WP_069599736.1">
    <property type="nucleotide sequence ID" value="NZ_BJME01000034.1"/>
</dbReference>
<feature type="transmembrane region" description="Helical" evidence="1">
    <location>
        <begin position="172"/>
        <end position="191"/>
    </location>
</feature>
<dbReference type="EMBL" id="NRGP01000034">
    <property type="protein sequence ID" value="PCC45011.1"/>
    <property type="molecule type" value="Genomic_DNA"/>
</dbReference>
<reference evidence="11 21" key="7">
    <citation type="submission" date="2018-10" db="EMBL/GenBank/DDBJ databases">
        <title>Brevibacterium genomes from Austrain hard cheese rinds.</title>
        <authorList>
            <person name="Anast J.M."/>
            <person name="Dzieciol M."/>
            <person name="Schultz D.L."/>
            <person name="Mann E."/>
            <person name="Wagner M."/>
            <person name="Schmitz-Esser S."/>
        </authorList>
    </citation>
    <scope>NUCLEOTIDE SEQUENCE [LARGE SCALE GENOMIC DNA]</scope>
    <source>
        <strain evidence="11 21">L261</strain>
    </source>
</reference>
<reference evidence="17 18" key="4">
    <citation type="submission" date="2017-03" db="EMBL/GenBank/DDBJ databases">
        <authorList>
            <person name="Afonso C.L."/>
            <person name="Miller P.J."/>
            <person name="Scott M.A."/>
            <person name="Spackman E."/>
            <person name="Goraichik I."/>
            <person name="Dimitrov K.M."/>
            <person name="Suarez D.L."/>
            <person name="Swayne D.E."/>
        </authorList>
    </citation>
    <scope>NUCLEOTIDE SEQUENCE [LARGE SCALE GENOMIC DNA]</scope>
    <source>
        <strain evidence="10">6</strain>
        <strain evidence="18">6(3)</strain>
        <strain evidence="7">8</strain>
        <strain evidence="17">8(6)</strain>
        <strain evidence="8">ATCC 9175</strain>
        <strain evidence="9">CNRZ 920</strain>
    </source>
</reference>
<dbReference type="EMBL" id="CP025334">
    <property type="protein sequence ID" value="AZT96566.1"/>
    <property type="molecule type" value="Genomic_DNA"/>
</dbReference>
<feature type="transmembrane region" description="Helical" evidence="1">
    <location>
        <begin position="121"/>
        <end position="139"/>
    </location>
</feature>
<sequence>MKTVVTHLDYGTRLATAVVLVVAVALVPLVIALWPHPDKSMAGTYTSAVLSDVTYSDCDNVTDDVPCGEATGTLDDDKQVEVMLFRDAWLSHVTDSDRAIVYASESPDSGTVYTFHSHDRGIKLIASTFIIIALVLLVVRGKGIRAIASLLASAIFIWAFLIGGIAAGGSPLLYTTISIILVLTGVLFFTHGLTTKTLAAWGGTMCGAATAMAAGTLLSTWLRLGPADESASALTYTNLNIDLSTLSLSALLIALIGILNDIAAAQAATVFSHTAPDTRPQWKVIVPTALSVGRDHSASAIYTISFSVVGAGLAAFVLAHTYNQPLSAFLQTDTVSTTLTQMLAGVIGIIITMPATTVFALLLSRIPSTASSSRGPKH</sequence>
<dbReference type="PANTHER" id="PTHR41771:SF1">
    <property type="entry name" value="MEMBRANE PROTEIN"/>
    <property type="match status" value="1"/>
</dbReference>
<dbReference type="Proteomes" id="UP000217564">
    <property type="component" value="Unassembled WGS sequence"/>
</dbReference>
<proteinExistence type="predicted"/>
<evidence type="ECO:0000313" key="18">
    <source>
        <dbReference type="Proteomes" id="UP000234327"/>
    </source>
</evidence>
<dbReference type="Proteomes" id="UP000234289">
    <property type="component" value="Unassembled WGS sequence"/>
</dbReference>
<accession>A0A2H1KLT6</accession>
<dbReference type="EMBL" id="FXZI01000011">
    <property type="protein sequence ID" value="SMY00651.1"/>
    <property type="molecule type" value="Genomic_DNA"/>
</dbReference>
<feature type="transmembrane region" description="Helical" evidence="1">
    <location>
        <begin position="342"/>
        <end position="364"/>
    </location>
</feature>
<feature type="transmembrane region" description="Helical" evidence="1">
    <location>
        <begin position="241"/>
        <end position="259"/>
    </location>
</feature>
<dbReference type="OrthoDB" id="5846312at2"/>
<dbReference type="EMBL" id="CP017150">
    <property type="protein sequence ID" value="AOP52835.1"/>
    <property type="molecule type" value="Genomic_DNA"/>
</dbReference>
<keyword evidence="1" id="KW-1133">Transmembrane helix</keyword>
<feature type="transmembrane region" description="Helical" evidence="1">
    <location>
        <begin position="198"/>
        <end position="221"/>
    </location>
</feature>
<evidence type="ECO:0000313" key="15">
    <source>
        <dbReference type="Proteomes" id="UP000218620"/>
    </source>
</evidence>
<evidence type="ECO:0000313" key="5">
    <source>
        <dbReference type="EMBL" id="PCC41244.1"/>
    </source>
</evidence>
<dbReference type="Proteomes" id="UP000234327">
    <property type="component" value="Unassembled WGS sequence"/>
</dbReference>
<reference evidence="3 20" key="6">
    <citation type="submission" date="2017-12" db="EMBL/GenBank/DDBJ databases">
        <authorList>
            <person name="Levesque S."/>
        </authorList>
    </citation>
    <scope>NUCLEOTIDE SEQUENCE [LARGE SCALE GENOMIC DNA]</scope>
    <source>
        <strain evidence="3 20">SMQ-1420</strain>
    </source>
</reference>
<keyword evidence="1" id="KW-0472">Membrane</keyword>
<dbReference type="Proteomes" id="UP000218377">
    <property type="component" value="Unassembled WGS sequence"/>
</dbReference>
<reference evidence="16 19" key="5">
    <citation type="submission" date="2017-03" db="EMBL/GenBank/DDBJ databases">
        <authorList>
            <person name="Monnet C."/>
        </authorList>
    </citation>
    <scope>NUCLEOTIDE SEQUENCE [LARGE SCALE GENOMIC DNA]</scope>
    <source>
        <strain evidence="19">ATCC 9175</strain>
        <strain evidence="16">CNRZ 920</strain>
    </source>
</reference>
<dbReference type="PATRIC" id="fig|1703.10.peg.1151"/>
<evidence type="ECO:0000256" key="1">
    <source>
        <dbReference type="SAM" id="Phobius"/>
    </source>
</evidence>
<evidence type="ECO:0000313" key="8">
    <source>
        <dbReference type="EMBL" id="SMY01209.1"/>
    </source>
</evidence>
<evidence type="ECO:0000313" key="20">
    <source>
        <dbReference type="Proteomes" id="UP000282731"/>
    </source>
</evidence>
<feature type="transmembrane region" description="Helical" evidence="1">
    <location>
        <begin position="146"/>
        <end position="166"/>
    </location>
</feature>
<evidence type="ECO:0000313" key="17">
    <source>
        <dbReference type="Proteomes" id="UP000234300"/>
    </source>
</evidence>
<dbReference type="EMBL" id="FXZB01000042">
    <property type="protein sequence ID" value="SMY01209.1"/>
    <property type="molecule type" value="Genomic_DNA"/>
</dbReference>
<dbReference type="Proteomes" id="UP000094793">
    <property type="component" value="Chromosome"/>
</dbReference>
<dbReference type="eggNOG" id="COG5438">
    <property type="taxonomic scope" value="Bacteria"/>
</dbReference>
<dbReference type="InterPro" id="IPR012507">
    <property type="entry name" value="YibE_F"/>
</dbReference>
<feature type="transmembrane region" description="Helical" evidence="1">
    <location>
        <begin position="12"/>
        <end position="34"/>
    </location>
</feature>
<dbReference type="Proteomes" id="UP000218620">
    <property type="component" value="Unassembled WGS sequence"/>
</dbReference>
<dbReference type="EMBL" id="FXYZ01000049">
    <property type="protein sequence ID" value="SMY03418.1"/>
    <property type="molecule type" value="Genomic_DNA"/>
</dbReference>
<gene>
    <name evidence="8" type="ORF">BAUR9175_03674</name>
    <name evidence="9" type="ORF">BAUR920_03455</name>
    <name evidence="10" type="ORF">BAURA63_03773</name>
    <name evidence="7" type="ORF">BAURA86_02978</name>
    <name evidence="2" type="ORF">BLSMQ_1123</name>
    <name evidence="6" type="ORF">CIK64_18005</name>
    <name evidence="5" type="ORF">CIK65_18615</name>
    <name evidence="4" type="ORF">CIK79_13485</name>
    <name evidence="3" type="ORF">CXR27_05735</name>
    <name evidence="11" type="ORF">EB834_19750</name>
</gene>
<evidence type="ECO:0000313" key="7">
    <source>
        <dbReference type="EMBL" id="SMY00651.1"/>
    </source>
</evidence>
<evidence type="ECO:0000313" key="2">
    <source>
        <dbReference type="EMBL" id="AOP52835.1"/>
    </source>
</evidence>
<keyword evidence="19" id="KW-1185">Reference proteome</keyword>
<evidence type="ECO:0000313" key="9">
    <source>
        <dbReference type="EMBL" id="SMY01812.1"/>
    </source>
</evidence>
<reference evidence="12" key="2">
    <citation type="submission" date="2016-09" db="EMBL/GenBank/DDBJ databases">
        <title>Complete Genome Sequence of Brevibacterium linens SMQ-1335.</title>
        <authorList>
            <person name="de Melo A.G."/>
            <person name="Labrie S.J."/>
            <person name="Dumaresq J."/>
            <person name="Roberts R.J."/>
            <person name="Tremblay D.M."/>
            <person name="Moineau S."/>
        </authorList>
    </citation>
    <scope>NUCLEOTIDE SEQUENCE [LARGE SCALE GENOMIC DNA]</scope>
    <source>
        <strain evidence="12">SMQ-1335</strain>
    </source>
</reference>
<evidence type="ECO:0000313" key="11">
    <source>
        <dbReference type="EMBL" id="TGD36442.1"/>
    </source>
</evidence>
<dbReference type="EMBL" id="RHFF01000035">
    <property type="protein sequence ID" value="TGD36442.1"/>
    <property type="molecule type" value="Genomic_DNA"/>
</dbReference>
<dbReference type="EMBL" id="NRGX01000001">
    <property type="protein sequence ID" value="PCC19212.1"/>
    <property type="molecule type" value="Genomic_DNA"/>
</dbReference>
<dbReference type="Proteomes" id="UP000234300">
    <property type="component" value="Unassembled WGS sequence"/>
</dbReference>
<evidence type="ECO:0000313" key="13">
    <source>
        <dbReference type="Proteomes" id="UP000217564"/>
    </source>
</evidence>
<dbReference type="Pfam" id="PF07907">
    <property type="entry name" value="YibE_F"/>
    <property type="match status" value="1"/>
</dbReference>
<evidence type="ECO:0000313" key="10">
    <source>
        <dbReference type="EMBL" id="SMY03418.1"/>
    </source>
</evidence>
<evidence type="ECO:0000313" key="21">
    <source>
        <dbReference type="Proteomes" id="UP000297736"/>
    </source>
</evidence>
<protein>
    <submittedName>
        <fullName evidence="2">Membrane protein</fullName>
    </submittedName>
    <submittedName>
        <fullName evidence="3">YibE/F family protein</fullName>
    </submittedName>
    <submittedName>
        <fullName evidence="7">YibE/F-like protein</fullName>
    </submittedName>
</protein>
<feature type="transmembrane region" description="Helical" evidence="1">
    <location>
        <begin position="300"/>
        <end position="322"/>
    </location>
</feature>
<dbReference type="AlphaFoldDB" id="A0A1D7W1E8"/>
<evidence type="ECO:0000313" key="19">
    <source>
        <dbReference type="Proteomes" id="UP000234525"/>
    </source>
</evidence>
<accession>A0A2A3X677</accession>
<dbReference type="Proteomes" id="UP000282731">
    <property type="component" value="Chromosome"/>
</dbReference>
<evidence type="ECO:0000313" key="4">
    <source>
        <dbReference type="EMBL" id="PCC19212.1"/>
    </source>
</evidence>
<organism evidence="2 12">
    <name type="scientific">Brevibacterium aurantiacum</name>
    <dbReference type="NCBI Taxonomy" id="273384"/>
    <lineage>
        <taxon>Bacteria</taxon>
        <taxon>Bacillati</taxon>
        <taxon>Actinomycetota</taxon>
        <taxon>Actinomycetes</taxon>
        <taxon>Micrococcales</taxon>
        <taxon>Brevibacteriaceae</taxon>
        <taxon>Brevibacterium</taxon>
    </lineage>
</organism>
<evidence type="ECO:0000313" key="14">
    <source>
        <dbReference type="Proteomes" id="UP000218377"/>
    </source>
</evidence>
<evidence type="ECO:0000313" key="16">
    <source>
        <dbReference type="Proteomes" id="UP000234289"/>
    </source>
</evidence>
<dbReference type="EMBL" id="NRGQ01000046">
    <property type="protein sequence ID" value="PCC41244.1"/>
    <property type="molecule type" value="Genomic_DNA"/>
</dbReference>
<evidence type="ECO:0000313" key="12">
    <source>
        <dbReference type="Proteomes" id="UP000094793"/>
    </source>
</evidence>
<accession>A0A1D7W1E8</accession>
<dbReference type="Proteomes" id="UP000234525">
    <property type="component" value="Unassembled WGS sequence"/>
</dbReference>
<dbReference type="EMBL" id="FXZG01000033">
    <property type="protein sequence ID" value="SMY01812.1"/>
    <property type="molecule type" value="Genomic_DNA"/>
</dbReference>
<reference evidence="13 14" key="3">
    <citation type="journal article" date="2017" name="Elife">
        <title>Extensive horizontal gene transfer in cheese-associated bacteria.</title>
        <authorList>
            <person name="Bonham K.S."/>
            <person name="Wolfe B.E."/>
            <person name="Dutton R.J."/>
        </authorList>
    </citation>
    <scope>NUCLEOTIDE SEQUENCE [LARGE SCALE GENOMIC DNA]</scope>
    <source>
        <strain evidence="6 13">947_7</strain>
        <strain evidence="5 15">962_8</strain>
        <strain evidence="4 14">JB5</strain>
    </source>
</reference>
<evidence type="ECO:0000313" key="3">
    <source>
        <dbReference type="EMBL" id="AZT96566.1"/>
    </source>
</evidence>
<dbReference type="PANTHER" id="PTHR41771">
    <property type="entry name" value="MEMBRANE PROTEIN-RELATED"/>
    <property type="match status" value="1"/>
</dbReference>
<evidence type="ECO:0000313" key="6">
    <source>
        <dbReference type="EMBL" id="PCC45011.1"/>
    </source>
</evidence>
<reference evidence="3 20" key="8">
    <citation type="submission" date="2019-01" db="EMBL/GenBank/DDBJ databases">
        <title>Comparative genomic analysis of Brevibacterium aurantiacum sheds light on its evolution and its adaptation to smear-ripened cheeses.</title>
        <authorList>
            <person name="Moineau S."/>
        </authorList>
    </citation>
    <scope>NUCLEOTIDE SEQUENCE [LARGE SCALE GENOMIC DNA]</scope>
    <source>
        <strain evidence="3 20">SMQ-1420</strain>
    </source>
</reference>
<dbReference type="GeneID" id="60905518"/>
<name>A0A1D7W1E8_BREAU</name>
<reference evidence="2" key="1">
    <citation type="submission" date="2016-09" db="EMBL/GenBank/DDBJ databases">
        <title>Complete Genome Sequence of Brevibacterium aurantiacum SMQ-1335.</title>
        <authorList>
            <person name="de Melo A.G."/>
            <person name="Labrie S.J."/>
            <person name="Dumaresq J."/>
            <person name="Roberts R.J."/>
            <person name="Tremblay D.M."/>
            <person name="Moineau S."/>
        </authorList>
    </citation>
    <scope>NUCLEOTIDE SEQUENCE</scope>
    <source>
        <strain evidence="2">SMQ-1335</strain>
    </source>
</reference>
<dbReference type="KEGG" id="blin:BLSMQ_1123"/>
<keyword evidence="1" id="KW-0812">Transmembrane</keyword>
<dbReference type="Proteomes" id="UP000297736">
    <property type="component" value="Unassembled WGS sequence"/>
</dbReference>